<reference evidence="19" key="3">
    <citation type="submission" date="2023-10" db="EMBL/GenBank/DDBJ databases">
        <title>Whole Genome based description of the genera Actinobaculum and Actinotignum reveals a complex phylogenetic relationship within the species included in the genus Actinotignum.</title>
        <authorList>
            <person name="Jensen C.S."/>
            <person name="Dargis R."/>
            <person name="Kemp M."/>
            <person name="Christensen J.J."/>
        </authorList>
    </citation>
    <scope>NUCLEOTIDE SEQUENCE</scope>
    <source>
        <strain evidence="19">Actinobaculum_suis_CCUG19206T</strain>
    </source>
</reference>
<keyword evidence="11 20" id="KW-0418">Kinase</keyword>
<evidence type="ECO:0000313" key="21">
    <source>
        <dbReference type="Proteomes" id="UP000182744"/>
    </source>
</evidence>
<keyword evidence="7" id="KW-0021">Allosteric enzyme</keyword>
<dbReference type="InterPro" id="IPR022953">
    <property type="entry name" value="ATP_PFK"/>
</dbReference>
<dbReference type="SUPFAM" id="SSF53784">
    <property type="entry name" value="Phosphofructokinase"/>
    <property type="match status" value="2"/>
</dbReference>
<dbReference type="PROSITE" id="PS00433">
    <property type="entry name" value="PHOSPHOFRUCTOKINASE"/>
    <property type="match status" value="2"/>
</dbReference>
<dbReference type="GO" id="GO:0005524">
    <property type="term" value="F:ATP binding"/>
    <property type="evidence" value="ECO:0007669"/>
    <property type="project" value="UniProtKB-KW"/>
</dbReference>
<evidence type="ECO:0000256" key="14">
    <source>
        <dbReference type="ARBA" id="ARBA00023152"/>
    </source>
</evidence>
<evidence type="ECO:0000256" key="6">
    <source>
        <dbReference type="ARBA" id="ARBA00022490"/>
    </source>
</evidence>
<dbReference type="GO" id="GO:0061621">
    <property type="term" value="P:canonical glycolysis"/>
    <property type="evidence" value="ECO:0007669"/>
    <property type="project" value="TreeGrafter"/>
</dbReference>
<dbReference type="GO" id="GO:0030388">
    <property type="term" value="P:fructose 1,6-bisphosphate metabolic process"/>
    <property type="evidence" value="ECO:0007669"/>
    <property type="project" value="TreeGrafter"/>
</dbReference>
<dbReference type="InterPro" id="IPR000023">
    <property type="entry name" value="Phosphofructokinase_dom"/>
</dbReference>
<dbReference type="NCBIfam" id="TIGR02478">
    <property type="entry name" value="6PF1K_euk"/>
    <property type="match status" value="1"/>
</dbReference>
<evidence type="ECO:0000256" key="10">
    <source>
        <dbReference type="ARBA" id="ARBA00022741"/>
    </source>
</evidence>
<evidence type="ECO:0000256" key="15">
    <source>
        <dbReference type="ARBA" id="ARBA00038478"/>
    </source>
</evidence>
<dbReference type="EC" id="2.7.1.11" evidence="5"/>
<dbReference type="PANTHER" id="PTHR13697">
    <property type="entry name" value="PHOSPHOFRUCTOKINASE"/>
    <property type="match status" value="1"/>
</dbReference>
<evidence type="ECO:0000256" key="13">
    <source>
        <dbReference type="ARBA" id="ARBA00022842"/>
    </source>
</evidence>
<dbReference type="InterPro" id="IPR035966">
    <property type="entry name" value="PKF_sf"/>
</dbReference>
<evidence type="ECO:0000259" key="18">
    <source>
        <dbReference type="Pfam" id="PF00365"/>
    </source>
</evidence>
<comment type="cofactor">
    <cofactor evidence="1">
        <name>Mg(2+)</name>
        <dbReference type="ChEBI" id="CHEBI:18420"/>
    </cofactor>
</comment>
<dbReference type="PANTHER" id="PTHR13697:SF4">
    <property type="entry name" value="ATP-DEPENDENT 6-PHOSPHOFRUCTOKINASE"/>
    <property type="match status" value="1"/>
</dbReference>
<dbReference type="GO" id="GO:0016208">
    <property type="term" value="F:AMP binding"/>
    <property type="evidence" value="ECO:0007669"/>
    <property type="project" value="TreeGrafter"/>
</dbReference>
<accession>A0A1G7APN2</accession>
<dbReference type="GO" id="GO:0048029">
    <property type="term" value="F:monosaccharide binding"/>
    <property type="evidence" value="ECO:0007669"/>
    <property type="project" value="TreeGrafter"/>
</dbReference>
<dbReference type="GO" id="GO:0003872">
    <property type="term" value="F:6-phosphofructokinase activity"/>
    <property type="evidence" value="ECO:0007669"/>
    <property type="project" value="UniProtKB-EC"/>
</dbReference>
<evidence type="ECO:0000256" key="2">
    <source>
        <dbReference type="ARBA" id="ARBA00002659"/>
    </source>
</evidence>
<evidence type="ECO:0000256" key="3">
    <source>
        <dbReference type="ARBA" id="ARBA00004496"/>
    </source>
</evidence>
<comment type="function">
    <text evidence="2">Catalyzes the phosphorylation of D-fructose 6-phosphate to fructose 1,6-bisphosphate by ATP, the first committing step of glycolysis.</text>
</comment>
<evidence type="ECO:0000256" key="1">
    <source>
        <dbReference type="ARBA" id="ARBA00001946"/>
    </source>
</evidence>
<feature type="domain" description="Phosphofructokinase" evidence="18">
    <location>
        <begin position="423"/>
        <end position="705"/>
    </location>
</feature>
<comment type="pathway">
    <text evidence="4">Carbohydrate degradation; glycolysis; D-glyceraldehyde 3-phosphate and glycerone phosphate from D-glucose: step 3/4.</text>
</comment>
<evidence type="ECO:0000313" key="20">
    <source>
        <dbReference type="EMBL" id="SDE16828.1"/>
    </source>
</evidence>
<dbReference type="Gene3D" id="3.40.50.460">
    <property type="entry name" value="Phosphofructokinase domain"/>
    <property type="match status" value="2"/>
</dbReference>
<sequence>MANLESIRQASASSQNVPSTEELAGPGLVHSDRPKLAVLTSGGDAPGMNAVLRAVVRTSLQNKWQPCVIHEGWKGAIAGGDFIQPVVWGDMSSILEKGGTVIGSARSSEFREPEGQRVAVKNFVQAGIDHLVVIGGDGSLTGANLLHERWPKYLEELVASGDITSEQAAKYPELQVVGVVGSIDNDLVGSDITVGTDTALHRILDAIDAITSTAASHQRTFIVEVMGRRCGYLALQAAVGGGADYVFIPEHPPEDGWEDAMCNRLTQGRQAGRRAQIIIVAEGCEDRHGEKITAQRIQQAIKDRLHESPRITALGHVQRGGTPSAYDRWMSTLLGYTAAVELMGMQAGDDSCIIGVCNNQLQRLPLVKAVANTQQVAQDLAAGNYDAAVASRGKGFQQMLNIFSAISRPFPAPKPRPDGRSPRLAIMHVGGLAPGMNPAARAAVRLGIDRGYTMLGVEGGFPGLIAGDVRELHWMDVDSWAGLGGAALGTRRAIPTIDQYFTLAQSIEKNQIDGIILIGGLAGYEAALALTQERHRYPAFNIPIVCVPATIDNNLPGADLSIGADSALNTNVRAIDKIRESASATNRCFVVEVMGRRSGYLALMSGIATGAEQVYLFELGITLKQLTNDCQRMIRSFSGTRTLYLVIRNENASKYYTTELLANIFEEEGGNLFDVRANIIGHQQQGGEPSPYDRTLAVKLVDAALDEIDRQFDSGRFASRYVGQVRGEFVTHPILHMDEQMNMETRLPYDPWWLGVLPVLYTVGERFWAGEQLPLDLYTRKYPDKYLD</sequence>
<keyword evidence="10" id="KW-0547">Nucleotide-binding</keyword>
<feature type="compositionally biased region" description="Polar residues" evidence="17">
    <location>
        <begin position="1"/>
        <end position="19"/>
    </location>
</feature>
<dbReference type="GO" id="GO:0006002">
    <property type="term" value="P:fructose 6-phosphate metabolic process"/>
    <property type="evidence" value="ECO:0007669"/>
    <property type="project" value="InterPro"/>
</dbReference>
<feature type="region of interest" description="Disordered" evidence="17">
    <location>
        <begin position="1"/>
        <end position="29"/>
    </location>
</feature>
<keyword evidence="9" id="KW-0479">Metal-binding</keyword>
<evidence type="ECO:0000313" key="19">
    <source>
        <dbReference type="EMBL" id="MDY5153393.1"/>
    </source>
</evidence>
<dbReference type="GO" id="GO:0042802">
    <property type="term" value="F:identical protein binding"/>
    <property type="evidence" value="ECO:0007669"/>
    <property type="project" value="TreeGrafter"/>
</dbReference>
<dbReference type="Proteomes" id="UP001273799">
    <property type="component" value="Unassembled WGS sequence"/>
</dbReference>
<reference evidence="20" key="2">
    <citation type="submission" date="2016-10" db="EMBL/GenBank/DDBJ databases">
        <authorList>
            <person name="de Groot N.N."/>
        </authorList>
    </citation>
    <scope>NUCLEOTIDE SEQUENCE [LARGE SCALE GENOMIC DNA]</scope>
    <source>
        <strain evidence="20">DSM 20639</strain>
    </source>
</reference>
<dbReference type="EMBL" id="JAWNFU010000002">
    <property type="protein sequence ID" value="MDY5153393.1"/>
    <property type="molecule type" value="Genomic_DNA"/>
</dbReference>
<organism evidence="20 21">
    <name type="scientific">Actinobaculum suis</name>
    <dbReference type="NCBI Taxonomy" id="1657"/>
    <lineage>
        <taxon>Bacteria</taxon>
        <taxon>Bacillati</taxon>
        <taxon>Actinomycetota</taxon>
        <taxon>Actinomycetes</taxon>
        <taxon>Actinomycetales</taxon>
        <taxon>Actinomycetaceae</taxon>
        <taxon>Actinobaculum</taxon>
    </lineage>
</organism>
<dbReference type="FunFam" id="3.40.50.460:FF:000008">
    <property type="entry name" value="ATP-dependent 6-phosphofructokinase"/>
    <property type="match status" value="1"/>
</dbReference>
<evidence type="ECO:0000256" key="17">
    <source>
        <dbReference type="SAM" id="MobiDB-lite"/>
    </source>
</evidence>
<evidence type="ECO:0000256" key="5">
    <source>
        <dbReference type="ARBA" id="ARBA00012055"/>
    </source>
</evidence>
<dbReference type="InterPro" id="IPR009161">
    <property type="entry name" value="6-Pfructokinase_euk"/>
</dbReference>
<dbReference type="PRINTS" id="PR00476">
    <property type="entry name" value="PHFRCTKINASE"/>
</dbReference>
<dbReference type="InterPro" id="IPR015912">
    <property type="entry name" value="Phosphofructokinase_CS"/>
</dbReference>
<dbReference type="Proteomes" id="UP000182744">
    <property type="component" value="Unassembled WGS sequence"/>
</dbReference>
<dbReference type="UniPathway" id="UPA00109">
    <property type="reaction ID" value="UER00182"/>
</dbReference>
<dbReference type="GO" id="GO:0070095">
    <property type="term" value="F:fructose-6-phosphate binding"/>
    <property type="evidence" value="ECO:0007669"/>
    <property type="project" value="TreeGrafter"/>
</dbReference>
<dbReference type="GO" id="GO:0046872">
    <property type="term" value="F:metal ion binding"/>
    <property type="evidence" value="ECO:0007669"/>
    <property type="project" value="UniProtKB-KW"/>
</dbReference>
<feature type="domain" description="Phosphofructokinase" evidence="18">
    <location>
        <begin position="35"/>
        <end position="339"/>
    </location>
</feature>
<dbReference type="Pfam" id="PF00365">
    <property type="entry name" value="PFK"/>
    <property type="match status" value="2"/>
</dbReference>
<keyword evidence="13" id="KW-0460">Magnesium</keyword>
<evidence type="ECO:0000256" key="7">
    <source>
        <dbReference type="ARBA" id="ARBA00022533"/>
    </source>
</evidence>
<dbReference type="FunFam" id="3.40.50.460:FF:000007">
    <property type="entry name" value="ATP-dependent 6-phosphofructokinase"/>
    <property type="match status" value="1"/>
</dbReference>
<comment type="catalytic activity">
    <reaction evidence="16">
        <text>beta-D-fructose 6-phosphate + ATP = beta-D-fructose 1,6-bisphosphate + ADP + H(+)</text>
        <dbReference type="Rhea" id="RHEA:16109"/>
        <dbReference type="ChEBI" id="CHEBI:15378"/>
        <dbReference type="ChEBI" id="CHEBI:30616"/>
        <dbReference type="ChEBI" id="CHEBI:32966"/>
        <dbReference type="ChEBI" id="CHEBI:57634"/>
        <dbReference type="ChEBI" id="CHEBI:456216"/>
        <dbReference type="EC" id="2.7.1.11"/>
    </reaction>
</comment>
<reference evidence="21" key="1">
    <citation type="submission" date="2016-10" db="EMBL/GenBank/DDBJ databases">
        <authorList>
            <person name="Varghese N."/>
        </authorList>
    </citation>
    <scope>NUCLEOTIDE SEQUENCE [LARGE SCALE GENOMIC DNA]</scope>
    <source>
        <strain evidence="21">DSM 20639</strain>
    </source>
</reference>
<evidence type="ECO:0000256" key="11">
    <source>
        <dbReference type="ARBA" id="ARBA00022777"/>
    </source>
</evidence>
<keyword evidence="14" id="KW-0324">Glycolysis</keyword>
<keyword evidence="8 19" id="KW-0808">Transferase</keyword>
<gene>
    <name evidence="19" type="ORF">R6G71_04940</name>
    <name evidence="20" type="ORF">SAMN05421878_10327</name>
</gene>
<comment type="subcellular location">
    <subcellularLocation>
        <location evidence="3">Cytoplasm</location>
    </subcellularLocation>
</comment>
<dbReference type="GO" id="GO:0005945">
    <property type="term" value="C:6-phosphofructokinase complex"/>
    <property type="evidence" value="ECO:0007669"/>
    <property type="project" value="TreeGrafter"/>
</dbReference>
<protein>
    <recommendedName>
        <fullName evidence="5">6-phosphofructokinase</fullName>
        <ecNumber evidence="5">2.7.1.11</ecNumber>
    </recommendedName>
</protein>
<name>A0A1G7APN2_9ACTO</name>
<proteinExistence type="inferred from homology"/>
<dbReference type="NCBIfam" id="NF002872">
    <property type="entry name" value="PRK03202.1"/>
    <property type="match status" value="1"/>
</dbReference>
<keyword evidence="6" id="KW-0963">Cytoplasm</keyword>
<evidence type="ECO:0000256" key="9">
    <source>
        <dbReference type="ARBA" id="ARBA00022723"/>
    </source>
</evidence>
<evidence type="ECO:0000256" key="8">
    <source>
        <dbReference type="ARBA" id="ARBA00022679"/>
    </source>
</evidence>
<evidence type="ECO:0000256" key="4">
    <source>
        <dbReference type="ARBA" id="ARBA00004679"/>
    </source>
</evidence>
<keyword evidence="21" id="KW-1185">Reference proteome</keyword>
<keyword evidence="12" id="KW-0067">ATP-binding</keyword>
<dbReference type="AlphaFoldDB" id="A0A1G7APN2"/>
<evidence type="ECO:0000256" key="16">
    <source>
        <dbReference type="ARBA" id="ARBA00048070"/>
    </source>
</evidence>
<dbReference type="Gene3D" id="3.40.50.450">
    <property type="match status" value="2"/>
</dbReference>
<evidence type="ECO:0000256" key="12">
    <source>
        <dbReference type="ARBA" id="ARBA00022840"/>
    </source>
</evidence>
<comment type="similarity">
    <text evidence="15">Belongs to the phosphofructokinase type A (PFKA) family.</text>
</comment>
<dbReference type="EMBL" id="FNAU01000003">
    <property type="protein sequence ID" value="SDE16828.1"/>
    <property type="molecule type" value="Genomic_DNA"/>
</dbReference>
<dbReference type="RefSeq" id="WP_074661254.1">
    <property type="nucleotide sequence ID" value="NZ_FNAU01000003.1"/>
</dbReference>